<evidence type="ECO:0000313" key="3">
    <source>
        <dbReference type="EMBL" id="OGD53784.1"/>
    </source>
</evidence>
<dbReference type="EMBL" id="MEZJ01000025">
    <property type="protein sequence ID" value="OGD53784.1"/>
    <property type="molecule type" value="Genomic_DNA"/>
</dbReference>
<dbReference type="Gene3D" id="2.30.30.90">
    <property type="match status" value="1"/>
</dbReference>
<reference evidence="3 4" key="1">
    <citation type="journal article" date="2016" name="Nat. Commun.">
        <title>Thousands of microbial genomes shed light on interconnected biogeochemical processes in an aquifer system.</title>
        <authorList>
            <person name="Anantharaman K."/>
            <person name="Brown C.T."/>
            <person name="Hug L.A."/>
            <person name="Sharon I."/>
            <person name="Castelle C.J."/>
            <person name="Probst A.J."/>
            <person name="Thomas B.C."/>
            <person name="Singh A."/>
            <person name="Wilkins M.J."/>
            <person name="Karaoz U."/>
            <person name="Brodie E.L."/>
            <person name="Williams K.H."/>
            <person name="Hubbard S.S."/>
            <person name="Banfield J.F."/>
        </authorList>
    </citation>
    <scope>NUCLEOTIDE SEQUENCE [LARGE SCALE GENOMIC DNA]</scope>
</reference>
<evidence type="ECO:0000256" key="1">
    <source>
        <dbReference type="ARBA" id="ARBA00023004"/>
    </source>
</evidence>
<keyword evidence="1" id="KW-0408">Iron</keyword>
<dbReference type="AlphaFoldDB" id="A0A1F5DFF2"/>
<feature type="domain" description="Ferrous iron transporter FeoA-like" evidence="2">
    <location>
        <begin position="6"/>
        <end position="77"/>
    </location>
</feature>
<organism evidence="3 4">
    <name type="scientific">Candidatus Beckwithbacteria bacterium RBG_13_35_6</name>
    <dbReference type="NCBI Taxonomy" id="1797456"/>
    <lineage>
        <taxon>Bacteria</taxon>
        <taxon>Candidatus Beckwithiibacteriota</taxon>
    </lineage>
</organism>
<dbReference type="InterPro" id="IPR053184">
    <property type="entry name" value="FeoA-like"/>
</dbReference>
<dbReference type="InterPro" id="IPR008988">
    <property type="entry name" value="Transcriptional_repressor_C"/>
</dbReference>
<dbReference type="Proteomes" id="UP000178758">
    <property type="component" value="Unassembled WGS sequence"/>
</dbReference>
<dbReference type="SMART" id="SM00899">
    <property type="entry name" value="FeoA"/>
    <property type="match status" value="1"/>
</dbReference>
<name>A0A1F5DFF2_9BACT</name>
<accession>A0A1F5DFF2</accession>
<dbReference type="InterPro" id="IPR038157">
    <property type="entry name" value="FeoA_core_dom"/>
</dbReference>
<dbReference type="InterPro" id="IPR007167">
    <property type="entry name" value="Fe-transptr_FeoA-like"/>
</dbReference>
<protein>
    <recommendedName>
        <fullName evidence="2">Ferrous iron transporter FeoA-like domain-containing protein</fullName>
    </recommendedName>
</protein>
<dbReference type="Pfam" id="PF04023">
    <property type="entry name" value="FeoA"/>
    <property type="match status" value="1"/>
</dbReference>
<proteinExistence type="predicted"/>
<evidence type="ECO:0000313" key="4">
    <source>
        <dbReference type="Proteomes" id="UP000178758"/>
    </source>
</evidence>
<dbReference type="GO" id="GO:0046914">
    <property type="term" value="F:transition metal ion binding"/>
    <property type="evidence" value="ECO:0007669"/>
    <property type="project" value="InterPro"/>
</dbReference>
<sequence length="78" mass="8455">MFKADNILIDLKEGEQAVIFSINGGWQASKRLADLGLTPGVEVKILKKLFSGPIEIEVRGSRLVLGRGIASKILVHAK</sequence>
<dbReference type="PANTHER" id="PTHR43151:SF1">
    <property type="entry name" value="SSR2333 PROTEIN"/>
    <property type="match status" value="1"/>
</dbReference>
<comment type="caution">
    <text evidence="3">The sequence shown here is derived from an EMBL/GenBank/DDBJ whole genome shotgun (WGS) entry which is preliminary data.</text>
</comment>
<dbReference type="SUPFAM" id="SSF50037">
    <property type="entry name" value="C-terminal domain of transcriptional repressors"/>
    <property type="match status" value="1"/>
</dbReference>
<dbReference type="PANTHER" id="PTHR43151">
    <property type="entry name" value="FEOA FAMILY PROTEIN"/>
    <property type="match status" value="1"/>
</dbReference>
<gene>
    <name evidence="3" type="ORF">A3J78_02555</name>
</gene>
<evidence type="ECO:0000259" key="2">
    <source>
        <dbReference type="SMART" id="SM00899"/>
    </source>
</evidence>